<dbReference type="InterPro" id="IPR043502">
    <property type="entry name" value="DNA/RNA_pol_sf"/>
</dbReference>
<gene>
    <name evidence="1" type="ORF">KSP39_PZI020194</name>
</gene>
<organism evidence="1 2">
    <name type="scientific">Platanthera zijinensis</name>
    <dbReference type="NCBI Taxonomy" id="2320716"/>
    <lineage>
        <taxon>Eukaryota</taxon>
        <taxon>Viridiplantae</taxon>
        <taxon>Streptophyta</taxon>
        <taxon>Embryophyta</taxon>
        <taxon>Tracheophyta</taxon>
        <taxon>Spermatophyta</taxon>
        <taxon>Magnoliopsida</taxon>
        <taxon>Liliopsida</taxon>
        <taxon>Asparagales</taxon>
        <taxon>Orchidaceae</taxon>
        <taxon>Orchidoideae</taxon>
        <taxon>Orchideae</taxon>
        <taxon>Orchidinae</taxon>
        <taxon>Platanthera</taxon>
    </lineage>
</organism>
<dbReference type="EMBL" id="JBBWWQ010000018">
    <property type="protein sequence ID" value="KAK8921638.1"/>
    <property type="molecule type" value="Genomic_DNA"/>
</dbReference>
<sequence>MSEASDSEVIQLKHWTDQYNRESLLEFFLDSMRSTNVSITVFDKKRAKRHRVTLRVPSDEKRDKRQTGTATCANFLHQKDASIAFQVIGKLKKRKAPIYTVHENFLTTSLYVPDIYTRVYVEMGPPLRIRKTFLYENLIKPNFP</sequence>
<dbReference type="Proteomes" id="UP001418222">
    <property type="component" value="Unassembled WGS sequence"/>
</dbReference>
<accession>A0AAP0FXA2</accession>
<name>A0AAP0FXA2_9ASPA</name>
<comment type="caution">
    <text evidence="1">The sequence shown here is derived from an EMBL/GenBank/DDBJ whole genome shotgun (WGS) entry which is preliminary data.</text>
</comment>
<protein>
    <recommendedName>
        <fullName evidence="3">DNA-directed RNA polymerase</fullName>
    </recommendedName>
</protein>
<keyword evidence="2" id="KW-1185">Reference proteome</keyword>
<evidence type="ECO:0000313" key="1">
    <source>
        <dbReference type="EMBL" id="KAK8921638.1"/>
    </source>
</evidence>
<dbReference type="AlphaFoldDB" id="A0AAP0FXA2"/>
<proteinExistence type="predicted"/>
<evidence type="ECO:0000313" key="2">
    <source>
        <dbReference type="Proteomes" id="UP001418222"/>
    </source>
</evidence>
<dbReference type="SUPFAM" id="SSF56672">
    <property type="entry name" value="DNA/RNA polymerases"/>
    <property type="match status" value="1"/>
</dbReference>
<reference evidence="1 2" key="1">
    <citation type="journal article" date="2022" name="Nat. Plants">
        <title>Genomes of leafy and leafless Platanthera orchids illuminate the evolution of mycoheterotrophy.</title>
        <authorList>
            <person name="Li M.H."/>
            <person name="Liu K.W."/>
            <person name="Li Z."/>
            <person name="Lu H.C."/>
            <person name="Ye Q.L."/>
            <person name="Zhang D."/>
            <person name="Wang J.Y."/>
            <person name="Li Y.F."/>
            <person name="Zhong Z.M."/>
            <person name="Liu X."/>
            <person name="Yu X."/>
            <person name="Liu D.K."/>
            <person name="Tu X.D."/>
            <person name="Liu B."/>
            <person name="Hao Y."/>
            <person name="Liao X.Y."/>
            <person name="Jiang Y.T."/>
            <person name="Sun W.H."/>
            <person name="Chen J."/>
            <person name="Chen Y.Q."/>
            <person name="Ai Y."/>
            <person name="Zhai J.W."/>
            <person name="Wu S.S."/>
            <person name="Zhou Z."/>
            <person name="Hsiao Y.Y."/>
            <person name="Wu W.L."/>
            <person name="Chen Y.Y."/>
            <person name="Lin Y.F."/>
            <person name="Hsu J.L."/>
            <person name="Li C.Y."/>
            <person name="Wang Z.W."/>
            <person name="Zhao X."/>
            <person name="Zhong W.Y."/>
            <person name="Ma X.K."/>
            <person name="Ma L."/>
            <person name="Huang J."/>
            <person name="Chen G.Z."/>
            <person name="Huang M.Z."/>
            <person name="Huang L."/>
            <person name="Peng D.H."/>
            <person name="Luo Y.B."/>
            <person name="Zou S.Q."/>
            <person name="Chen S.P."/>
            <person name="Lan S."/>
            <person name="Tsai W.C."/>
            <person name="Van de Peer Y."/>
            <person name="Liu Z.J."/>
        </authorList>
    </citation>
    <scope>NUCLEOTIDE SEQUENCE [LARGE SCALE GENOMIC DNA]</scope>
    <source>
        <strain evidence="1">Lor287</strain>
    </source>
</reference>
<evidence type="ECO:0008006" key="3">
    <source>
        <dbReference type="Google" id="ProtNLM"/>
    </source>
</evidence>